<reference evidence="2 3" key="1">
    <citation type="submission" date="2024-01" db="EMBL/GenBank/DDBJ databases">
        <title>A telomere-to-telomere, gap-free genome of sweet tea (Lithocarpus litseifolius).</title>
        <authorList>
            <person name="Zhou J."/>
        </authorList>
    </citation>
    <scope>NUCLEOTIDE SEQUENCE [LARGE SCALE GENOMIC DNA]</scope>
    <source>
        <strain evidence="2">Zhou-2022a</strain>
        <tissue evidence="2">Leaf</tissue>
    </source>
</reference>
<proteinExistence type="predicted"/>
<evidence type="ECO:0000256" key="1">
    <source>
        <dbReference type="SAM" id="MobiDB-lite"/>
    </source>
</evidence>
<organism evidence="2 3">
    <name type="scientific">Lithocarpus litseifolius</name>
    <dbReference type="NCBI Taxonomy" id="425828"/>
    <lineage>
        <taxon>Eukaryota</taxon>
        <taxon>Viridiplantae</taxon>
        <taxon>Streptophyta</taxon>
        <taxon>Embryophyta</taxon>
        <taxon>Tracheophyta</taxon>
        <taxon>Spermatophyta</taxon>
        <taxon>Magnoliopsida</taxon>
        <taxon>eudicotyledons</taxon>
        <taxon>Gunneridae</taxon>
        <taxon>Pentapetalae</taxon>
        <taxon>rosids</taxon>
        <taxon>fabids</taxon>
        <taxon>Fagales</taxon>
        <taxon>Fagaceae</taxon>
        <taxon>Lithocarpus</taxon>
    </lineage>
</organism>
<protein>
    <submittedName>
        <fullName evidence="2">Uncharacterized protein</fullName>
    </submittedName>
</protein>
<dbReference type="Proteomes" id="UP001459277">
    <property type="component" value="Unassembled WGS sequence"/>
</dbReference>
<name>A0AAW2CVE1_9ROSI</name>
<gene>
    <name evidence="2" type="ORF">SO802_015185</name>
</gene>
<keyword evidence="3" id="KW-1185">Reference proteome</keyword>
<feature type="region of interest" description="Disordered" evidence="1">
    <location>
        <begin position="1"/>
        <end position="33"/>
    </location>
</feature>
<sequence length="211" mass="24056">MQDRSRYQPNLVSAHEKGTLLLEDNNKEKQNPVLEQRPVSILGPMILGGREGGSRCINKEFESGETNTVKIKWRAPFKTHSNRNKHAYGKEHDLRHTDWTGKGLTVEVNEEGIRRVVWNSNKGRLRHSFWVNSNRREHVGGPFNGTRVFQNFVVHKESLRRSKSRAQHLSALGSAQECNSHMGFPSHHFPKPTGPSKMAEDENPFSNAQKS</sequence>
<comment type="caution">
    <text evidence="2">The sequence shown here is derived from an EMBL/GenBank/DDBJ whole genome shotgun (WGS) entry which is preliminary data.</text>
</comment>
<accession>A0AAW2CVE1</accession>
<evidence type="ECO:0000313" key="2">
    <source>
        <dbReference type="EMBL" id="KAL0001404.1"/>
    </source>
</evidence>
<dbReference type="AlphaFoldDB" id="A0AAW2CVE1"/>
<dbReference type="EMBL" id="JAZDWU010000005">
    <property type="protein sequence ID" value="KAL0001404.1"/>
    <property type="molecule type" value="Genomic_DNA"/>
</dbReference>
<evidence type="ECO:0000313" key="3">
    <source>
        <dbReference type="Proteomes" id="UP001459277"/>
    </source>
</evidence>
<feature type="region of interest" description="Disordered" evidence="1">
    <location>
        <begin position="179"/>
        <end position="211"/>
    </location>
</feature>
<feature type="compositionally biased region" description="Basic and acidic residues" evidence="1">
    <location>
        <begin position="14"/>
        <end position="30"/>
    </location>
</feature>